<keyword evidence="2" id="KW-1185">Reference proteome</keyword>
<dbReference type="Gene3D" id="3.40.91.30">
    <property type="match status" value="1"/>
</dbReference>
<gene>
    <name evidence="1" type="ORF">PspYZU08_21</name>
</gene>
<dbReference type="GO" id="GO:0008833">
    <property type="term" value="F:deoxyribonuclease IV (phage-T4-induced) activity"/>
    <property type="evidence" value="ECO:0007669"/>
    <property type="project" value="InterPro"/>
</dbReference>
<protein>
    <submittedName>
        <fullName evidence="1">Putative endonuclease I</fullName>
    </submittedName>
</protein>
<evidence type="ECO:0000313" key="2">
    <source>
        <dbReference type="Proteomes" id="UP000248293"/>
    </source>
</evidence>
<dbReference type="CDD" id="cd22324">
    <property type="entry name" value="Endonuclease_I"/>
    <property type="match status" value="1"/>
</dbReference>
<reference evidence="1 2" key="1">
    <citation type="submission" date="2017-04" db="EMBL/GenBank/DDBJ databases">
        <title>Isolation of lytic bacteriophages infecting Pseudomonas strains for biocontrol of fish and shrimp spoilage during chilled storage.</title>
        <authorList>
            <person name="Yang Z."/>
            <person name="Tao X."/>
            <person name="Gao L."/>
            <person name="Rao S."/>
        </authorList>
    </citation>
    <scope>NUCLEOTIDE SEQUENCE [LARGE SCALE GENOMIC DNA]</scope>
</reference>
<dbReference type="EMBL" id="KY971611">
    <property type="protein sequence ID" value="ASD52197.1"/>
    <property type="molecule type" value="Genomic_DNA"/>
</dbReference>
<accession>A0A2U7NN69</accession>
<dbReference type="GO" id="GO:0016032">
    <property type="term" value="P:viral process"/>
    <property type="evidence" value="ECO:0007669"/>
    <property type="project" value="InterPro"/>
</dbReference>
<dbReference type="Proteomes" id="UP000248293">
    <property type="component" value="Segment"/>
</dbReference>
<organism evidence="1 2">
    <name type="scientific">Pseudomonas phage PspYZU08</name>
    <dbReference type="NCBI Taxonomy" id="1983557"/>
    <lineage>
        <taxon>Viruses</taxon>
        <taxon>Duplodnaviria</taxon>
        <taxon>Heunggongvirae</taxon>
        <taxon>Uroviricota</taxon>
        <taxon>Caudoviricetes</taxon>
        <taxon>Autographivirales</taxon>
        <taxon>Autotranscriptaviridae</taxon>
        <taxon>Studiervirinae</taxon>
        <taxon>Pijolavirus</taxon>
        <taxon>Pijolavirus PspYZU08</taxon>
    </lineage>
</organism>
<dbReference type="SUPFAM" id="SSF52980">
    <property type="entry name" value="Restriction endonuclease-like"/>
    <property type="match status" value="1"/>
</dbReference>
<dbReference type="InterPro" id="IPR008029">
    <property type="entry name" value="Phage_T7_Gp3_endoDNaseI"/>
</dbReference>
<dbReference type="InterPro" id="IPR011335">
    <property type="entry name" value="Restrct_endonuc-II-like"/>
</dbReference>
<dbReference type="Pfam" id="PF05367">
    <property type="entry name" value="Phage_endo_I"/>
    <property type="match status" value="1"/>
</dbReference>
<dbReference type="GO" id="GO:0015074">
    <property type="term" value="P:DNA integration"/>
    <property type="evidence" value="ECO:0007669"/>
    <property type="project" value="InterPro"/>
</dbReference>
<name>A0A2U7NN69_9CAUD</name>
<sequence>MARYGGAKNARSGAFRSGLEERNAAHIERNGSTFEFEGYHVPYVVPARDAKYYPDFLLGNGILIETKGIFETADRQKQLLIKEQHPELDIRLVFSNSKSKLYKGSPTTYGMWCDKHGIKYSDKLIPLSWLKEPSKTIPKGVLIRKGDK</sequence>
<keyword evidence="1" id="KW-0255">Endonuclease</keyword>
<keyword evidence="1" id="KW-0378">Hydrolase</keyword>
<keyword evidence="1" id="KW-0540">Nuclease</keyword>
<evidence type="ECO:0000313" key="1">
    <source>
        <dbReference type="EMBL" id="ASD52197.1"/>
    </source>
</evidence>
<proteinExistence type="predicted"/>